<dbReference type="SUPFAM" id="SSF53927">
    <property type="entry name" value="Cytidine deaminase-like"/>
    <property type="match status" value="1"/>
</dbReference>
<keyword evidence="6" id="KW-0862">Zinc</keyword>
<dbReference type="EMBL" id="LSMT01000091">
    <property type="protein sequence ID" value="PFX28005.1"/>
    <property type="molecule type" value="Genomic_DNA"/>
</dbReference>
<dbReference type="GO" id="GO:0008270">
    <property type="term" value="F:zinc ion binding"/>
    <property type="evidence" value="ECO:0007669"/>
    <property type="project" value="InterPro"/>
</dbReference>
<evidence type="ECO:0000313" key="11">
    <source>
        <dbReference type="EMBL" id="PFX28005.1"/>
    </source>
</evidence>
<dbReference type="PANTHER" id="PTHR11086:SF18">
    <property type="entry name" value="DEOXYCYTIDYLATE DEAMINASE"/>
    <property type="match status" value="1"/>
</dbReference>
<dbReference type="EC" id="3.5.4.12" evidence="7"/>
<dbReference type="Gene3D" id="3.40.140.10">
    <property type="entry name" value="Cytidine Deaminase, domain 2"/>
    <property type="match status" value="1"/>
</dbReference>
<dbReference type="InterPro" id="IPR002125">
    <property type="entry name" value="CMP_dCMP_dom"/>
</dbReference>
<evidence type="ECO:0000256" key="1">
    <source>
        <dbReference type="ARBA" id="ARBA00001947"/>
    </source>
</evidence>
<feature type="region of interest" description="Disordered" evidence="9">
    <location>
        <begin position="104"/>
        <end position="179"/>
    </location>
</feature>
<gene>
    <name evidence="11" type="primary">DCTD</name>
    <name evidence="11" type="ORF">AWC38_SpisGene7290</name>
</gene>
<dbReference type="OrthoDB" id="6710946at2759"/>
<evidence type="ECO:0000256" key="9">
    <source>
        <dbReference type="SAM" id="MobiDB-lite"/>
    </source>
</evidence>
<feature type="region of interest" description="Disordered" evidence="9">
    <location>
        <begin position="1"/>
        <end position="38"/>
    </location>
</feature>
<evidence type="ECO:0000256" key="3">
    <source>
        <dbReference type="ARBA" id="ARBA00022723"/>
    </source>
</evidence>
<evidence type="ECO:0000256" key="4">
    <source>
        <dbReference type="ARBA" id="ARBA00022727"/>
    </source>
</evidence>
<dbReference type="InterPro" id="IPR035105">
    <property type="entry name" value="Deoxycytidylate_deaminase_dom"/>
</dbReference>
<feature type="region of interest" description="Disordered" evidence="9">
    <location>
        <begin position="213"/>
        <end position="268"/>
    </location>
</feature>
<feature type="domain" description="CMP/dCMP-type deaminase" evidence="10">
    <location>
        <begin position="272"/>
        <end position="396"/>
    </location>
</feature>
<dbReference type="GO" id="GO:0009165">
    <property type="term" value="P:nucleotide biosynthetic process"/>
    <property type="evidence" value="ECO:0007669"/>
    <property type="project" value="UniProtKB-KW"/>
</dbReference>
<comment type="similarity">
    <text evidence="2">Belongs to the cytidine and deoxycytidylate deaminase family.</text>
</comment>
<accession>A0A2B4SHR9</accession>
<dbReference type="PANTHER" id="PTHR11086">
    <property type="entry name" value="DEOXYCYTIDYLATE DEAMINASE-RELATED"/>
    <property type="match status" value="1"/>
</dbReference>
<evidence type="ECO:0000256" key="2">
    <source>
        <dbReference type="ARBA" id="ARBA00006576"/>
    </source>
</evidence>
<dbReference type="InterPro" id="IPR015517">
    <property type="entry name" value="dCMP_deaminase-rel"/>
</dbReference>
<dbReference type="InterPro" id="IPR016193">
    <property type="entry name" value="Cytidine_deaminase-like"/>
</dbReference>
<dbReference type="Pfam" id="PF00383">
    <property type="entry name" value="dCMP_cyt_deam_1"/>
    <property type="match status" value="1"/>
</dbReference>
<protein>
    <recommendedName>
        <fullName evidence="8">dCMP deaminase</fullName>
        <ecNumber evidence="7">3.5.4.12</ecNumber>
    </recommendedName>
    <alternativeName>
        <fullName evidence="8">dCMP deaminase</fullName>
    </alternativeName>
</protein>
<feature type="compositionally biased region" description="Low complexity" evidence="9">
    <location>
        <begin position="215"/>
        <end position="231"/>
    </location>
</feature>
<dbReference type="InterPro" id="IPR016192">
    <property type="entry name" value="APOBEC/CMP_deaminase_Zn-bd"/>
</dbReference>
<evidence type="ECO:0000256" key="8">
    <source>
        <dbReference type="ARBA" id="ARBA00041763"/>
    </source>
</evidence>
<comment type="cofactor">
    <cofactor evidence="1">
        <name>Zn(2+)</name>
        <dbReference type="ChEBI" id="CHEBI:29105"/>
    </cofactor>
</comment>
<keyword evidence="4" id="KW-0545">Nucleotide biosynthesis</keyword>
<dbReference type="STRING" id="50429.A0A2B4SHR9"/>
<dbReference type="AlphaFoldDB" id="A0A2B4SHR9"/>
<evidence type="ECO:0000259" key="10">
    <source>
        <dbReference type="PROSITE" id="PS51747"/>
    </source>
</evidence>
<dbReference type="CDD" id="cd01286">
    <property type="entry name" value="deoxycytidylate_deaminase"/>
    <property type="match status" value="1"/>
</dbReference>
<keyword evidence="12" id="KW-1185">Reference proteome</keyword>
<dbReference type="PROSITE" id="PS51747">
    <property type="entry name" value="CYT_DCMP_DEAMINASES_2"/>
    <property type="match status" value="1"/>
</dbReference>
<organism evidence="11 12">
    <name type="scientific">Stylophora pistillata</name>
    <name type="common">Smooth cauliflower coral</name>
    <dbReference type="NCBI Taxonomy" id="50429"/>
    <lineage>
        <taxon>Eukaryota</taxon>
        <taxon>Metazoa</taxon>
        <taxon>Cnidaria</taxon>
        <taxon>Anthozoa</taxon>
        <taxon>Hexacorallia</taxon>
        <taxon>Scleractinia</taxon>
        <taxon>Astrocoeniina</taxon>
        <taxon>Pocilloporidae</taxon>
        <taxon>Stylophora</taxon>
    </lineage>
</organism>
<comment type="caution">
    <text evidence="11">The sequence shown here is derived from an EMBL/GenBank/DDBJ whole genome shotgun (WGS) entry which is preliminary data.</text>
</comment>
<keyword evidence="3" id="KW-0479">Metal-binding</keyword>
<feature type="compositionally biased region" description="Basic and acidic residues" evidence="9">
    <location>
        <begin position="1"/>
        <end position="10"/>
    </location>
</feature>
<evidence type="ECO:0000256" key="5">
    <source>
        <dbReference type="ARBA" id="ARBA00022801"/>
    </source>
</evidence>
<sequence length="650" mass="72481">MPWSGEKKALVEQAVGSSQYTSSDESDFSDDENGQPKLSGYLVKKLPLERSALTKVKTALDDAHIKSLNVQARVNMVARRFHSMRSTKPRPIDGLEWAVRPEDPATFTGPTFSPPTPTISSHSTPSSATRTSFYGIRPPTPSTPSDSIPPSTTGGSSCSILTPALATPSDSTRLSIAGRSPRSIVTPALTTPSDSTRLSIAGSSPRSIVTLALATPSDSTRPSTTGSSSRSIHPPTPRTPSHSNRLLGTGRSSDTSAKRKKVPKSKKDTRPSWVEYYMDLAFCVSMRSKDPKLMVGCVIVHPESLRILSMGYNGFPPGTENTEENWGLESKEKAHLVVHAEANAVILAGQADLEGSIAFVTMFPCLECAKMLIAKGIRKVYYLSMKEKYQEKSFPLFKAAEVEVVRLKRGSPLEEFEKNLMDKVDILLNQGKEKPVESNETYKELLEKNKHKREDDLESQWPRKFIKDEILKDKWKDYFLFLALIASTRALKSDKEYYQGAILIDSKTLKKVIQTGLDCLIPMKTVRVNTSDVPWMTQHLKGLILKRKKAFHTHVAESAQYKFFRNIVNRERKKCKGNFYKTEIAQAKDDNPKLWWKEVKRLCCAKSLSGDLKHQIQIEGEWRGRGAKLALEGIRGFSSFPSQQNHQCVT</sequence>
<evidence type="ECO:0000313" key="12">
    <source>
        <dbReference type="Proteomes" id="UP000225706"/>
    </source>
</evidence>
<dbReference type="GO" id="GO:0004132">
    <property type="term" value="F:dCMP deaminase activity"/>
    <property type="evidence" value="ECO:0007669"/>
    <property type="project" value="UniProtKB-EC"/>
</dbReference>
<dbReference type="Proteomes" id="UP000225706">
    <property type="component" value="Unassembled WGS sequence"/>
</dbReference>
<feature type="compositionally biased region" description="Polar residues" evidence="9">
    <location>
        <begin position="239"/>
        <end position="255"/>
    </location>
</feature>
<name>A0A2B4SHR9_STYPI</name>
<proteinExistence type="inferred from homology"/>
<feature type="compositionally biased region" description="Acidic residues" evidence="9">
    <location>
        <begin position="24"/>
        <end position="33"/>
    </location>
</feature>
<dbReference type="PROSITE" id="PS00903">
    <property type="entry name" value="CYT_DCMP_DEAMINASES_1"/>
    <property type="match status" value="1"/>
</dbReference>
<keyword evidence="5" id="KW-0378">Hydrolase</keyword>
<reference evidence="12" key="1">
    <citation type="journal article" date="2017" name="bioRxiv">
        <title>Comparative analysis of the genomes of Stylophora pistillata and Acropora digitifera provides evidence for extensive differences between species of corals.</title>
        <authorList>
            <person name="Voolstra C.R."/>
            <person name="Li Y."/>
            <person name="Liew Y.J."/>
            <person name="Baumgarten S."/>
            <person name="Zoccola D."/>
            <person name="Flot J.-F."/>
            <person name="Tambutte S."/>
            <person name="Allemand D."/>
            <person name="Aranda M."/>
        </authorList>
    </citation>
    <scope>NUCLEOTIDE SEQUENCE [LARGE SCALE GENOMIC DNA]</scope>
</reference>
<dbReference type="GO" id="GO:0005737">
    <property type="term" value="C:cytoplasm"/>
    <property type="evidence" value="ECO:0007669"/>
    <property type="project" value="TreeGrafter"/>
</dbReference>
<feature type="compositionally biased region" description="Low complexity" evidence="9">
    <location>
        <begin position="118"/>
        <end position="132"/>
    </location>
</feature>
<feature type="compositionally biased region" description="Low complexity" evidence="9">
    <location>
        <begin position="143"/>
        <end position="157"/>
    </location>
</feature>
<evidence type="ECO:0000256" key="7">
    <source>
        <dbReference type="ARBA" id="ARBA00038938"/>
    </source>
</evidence>
<evidence type="ECO:0000256" key="6">
    <source>
        <dbReference type="ARBA" id="ARBA00022833"/>
    </source>
</evidence>